<organism evidence="1 2">
    <name type="scientific">Ricinus communis</name>
    <name type="common">Castor bean</name>
    <dbReference type="NCBI Taxonomy" id="3988"/>
    <lineage>
        <taxon>Eukaryota</taxon>
        <taxon>Viridiplantae</taxon>
        <taxon>Streptophyta</taxon>
        <taxon>Embryophyta</taxon>
        <taxon>Tracheophyta</taxon>
        <taxon>Spermatophyta</taxon>
        <taxon>Magnoliopsida</taxon>
        <taxon>eudicotyledons</taxon>
        <taxon>Gunneridae</taxon>
        <taxon>Pentapetalae</taxon>
        <taxon>rosids</taxon>
        <taxon>fabids</taxon>
        <taxon>Malpighiales</taxon>
        <taxon>Euphorbiaceae</taxon>
        <taxon>Acalyphoideae</taxon>
        <taxon>Acalypheae</taxon>
        <taxon>Ricinus</taxon>
    </lineage>
</organism>
<dbReference type="EMBL" id="EQ973777">
    <property type="protein sequence ID" value="EEF50062.1"/>
    <property type="molecule type" value="Genomic_DNA"/>
</dbReference>
<gene>
    <name evidence="1" type="ORF">RCOM_1437270</name>
</gene>
<name>B9RFU1_RICCO</name>
<dbReference type="PANTHER" id="PTHR36344:SF1">
    <property type="entry name" value="RX N-TERMINAL DOMAIN-CONTAINING PROTEIN"/>
    <property type="match status" value="1"/>
</dbReference>
<sequence length="96" mass="11379">MDFIARRLERIHQEVEMVENVKLQKERRLGAFWEHLPALDPVLVRDHMLYLTQQITSLENRKRLLLEEEQELIVHAVILCHRQSVKTATPTAVNKD</sequence>
<dbReference type="InParanoid" id="B9RFU1"/>
<proteinExistence type="predicted"/>
<keyword evidence="2" id="KW-1185">Reference proteome</keyword>
<dbReference type="AlphaFoldDB" id="B9RFU1"/>
<dbReference type="Proteomes" id="UP000008311">
    <property type="component" value="Unassembled WGS sequence"/>
</dbReference>
<evidence type="ECO:0000313" key="2">
    <source>
        <dbReference type="Proteomes" id="UP000008311"/>
    </source>
</evidence>
<evidence type="ECO:0000313" key="1">
    <source>
        <dbReference type="EMBL" id="EEF50062.1"/>
    </source>
</evidence>
<dbReference type="PANTHER" id="PTHR36344">
    <property type="entry name" value="RX N-TERMINAL DOMAIN-CONTAINING PROTEIN"/>
    <property type="match status" value="1"/>
</dbReference>
<reference evidence="2" key="1">
    <citation type="journal article" date="2010" name="Nat. Biotechnol.">
        <title>Draft genome sequence of the oilseed species Ricinus communis.</title>
        <authorList>
            <person name="Chan A.P."/>
            <person name="Crabtree J."/>
            <person name="Zhao Q."/>
            <person name="Lorenzi H."/>
            <person name="Orvis J."/>
            <person name="Puiu D."/>
            <person name="Melake-Berhan A."/>
            <person name="Jones K.M."/>
            <person name="Redman J."/>
            <person name="Chen G."/>
            <person name="Cahoon E.B."/>
            <person name="Gedil M."/>
            <person name="Stanke M."/>
            <person name="Haas B.J."/>
            <person name="Wortman J.R."/>
            <person name="Fraser-Liggett C.M."/>
            <person name="Ravel J."/>
            <person name="Rabinowicz P.D."/>
        </authorList>
    </citation>
    <scope>NUCLEOTIDE SEQUENCE [LARGE SCALE GENOMIC DNA]</scope>
    <source>
        <strain evidence="2">cv. Hale</strain>
    </source>
</reference>
<accession>B9RFU1</accession>
<protein>
    <submittedName>
        <fullName evidence="1">Uncharacterized protein</fullName>
    </submittedName>
</protein>